<dbReference type="Gene3D" id="3.40.50.12240">
    <property type="match status" value="1"/>
</dbReference>
<evidence type="ECO:0000256" key="1">
    <source>
        <dbReference type="ARBA" id="ARBA00004496"/>
    </source>
</evidence>
<organism evidence="10 11">
    <name type="scientific">Halovulum marinum</name>
    <dbReference type="NCBI Taxonomy" id="2662447"/>
    <lineage>
        <taxon>Bacteria</taxon>
        <taxon>Pseudomonadati</taxon>
        <taxon>Pseudomonadota</taxon>
        <taxon>Alphaproteobacteria</taxon>
        <taxon>Rhodobacterales</taxon>
        <taxon>Paracoccaceae</taxon>
        <taxon>Halovulum</taxon>
    </lineage>
</organism>
<reference evidence="10 11" key="1">
    <citation type="submission" date="2019-10" db="EMBL/GenBank/DDBJ databases">
        <title>Cognatihalovulum marinum gen. nov. sp. nov., a new member of the family Rhodobacteraceae isolated from deep seawater of the Northwest Indian Ocean.</title>
        <authorList>
            <person name="Ruan C."/>
            <person name="Wang J."/>
            <person name="Zheng X."/>
            <person name="Song L."/>
            <person name="Zhu Y."/>
            <person name="Huang Y."/>
            <person name="Lu Z."/>
            <person name="Du W."/>
            <person name="Huang L."/>
            <person name="Dai X."/>
        </authorList>
    </citation>
    <scope>NUCLEOTIDE SEQUENCE [LARGE SCALE GENOMIC DNA]</scope>
    <source>
        <strain evidence="10 11">2CG4</strain>
    </source>
</reference>
<dbReference type="GO" id="GO:0005524">
    <property type="term" value="F:ATP binding"/>
    <property type="evidence" value="ECO:0007669"/>
    <property type="project" value="UniProtKB-KW"/>
</dbReference>
<protein>
    <submittedName>
        <fullName evidence="10">FliI/YscN family ATPase</fullName>
    </submittedName>
</protein>
<dbReference type="InterPro" id="IPR027417">
    <property type="entry name" value="P-loop_NTPase"/>
</dbReference>
<dbReference type="InterPro" id="IPR020003">
    <property type="entry name" value="ATPase_a/bsu_AS"/>
</dbReference>
<dbReference type="InterPro" id="IPR003593">
    <property type="entry name" value="AAA+_ATPase"/>
</dbReference>
<dbReference type="GO" id="GO:0046933">
    <property type="term" value="F:proton-transporting ATP synthase activity, rotational mechanism"/>
    <property type="evidence" value="ECO:0007669"/>
    <property type="project" value="TreeGrafter"/>
</dbReference>
<evidence type="ECO:0000256" key="8">
    <source>
        <dbReference type="ARBA" id="ARBA00034006"/>
    </source>
</evidence>
<dbReference type="PROSITE" id="PS00152">
    <property type="entry name" value="ATPASE_ALPHA_BETA"/>
    <property type="match status" value="1"/>
</dbReference>
<feature type="domain" description="AAA+ ATPase" evidence="9">
    <location>
        <begin position="155"/>
        <end position="339"/>
    </location>
</feature>
<keyword evidence="6" id="KW-0653">Protein transport</keyword>
<dbReference type="PANTHER" id="PTHR15184">
    <property type="entry name" value="ATP SYNTHASE"/>
    <property type="match status" value="1"/>
</dbReference>
<gene>
    <name evidence="10" type="ORF">GE300_19650</name>
</gene>
<evidence type="ECO:0000256" key="2">
    <source>
        <dbReference type="ARBA" id="ARBA00022448"/>
    </source>
</evidence>
<dbReference type="SUPFAM" id="SSF52540">
    <property type="entry name" value="P-loop containing nucleoside triphosphate hydrolases"/>
    <property type="match status" value="1"/>
</dbReference>
<dbReference type="GO" id="GO:0030257">
    <property type="term" value="C:type III protein secretion system complex"/>
    <property type="evidence" value="ECO:0007669"/>
    <property type="project" value="InterPro"/>
</dbReference>
<keyword evidence="11" id="KW-1185">Reference proteome</keyword>
<evidence type="ECO:0000259" key="9">
    <source>
        <dbReference type="SMART" id="SM00382"/>
    </source>
</evidence>
<dbReference type="SMART" id="SM00382">
    <property type="entry name" value="AAA"/>
    <property type="match status" value="1"/>
</dbReference>
<keyword evidence="7" id="KW-1278">Translocase</keyword>
<evidence type="ECO:0000256" key="7">
    <source>
        <dbReference type="ARBA" id="ARBA00022967"/>
    </source>
</evidence>
<dbReference type="EMBL" id="WIND01000026">
    <property type="protein sequence ID" value="MSU91794.1"/>
    <property type="molecule type" value="Genomic_DNA"/>
</dbReference>
<keyword evidence="5" id="KW-0067">ATP-binding</keyword>
<dbReference type="RefSeq" id="WP_154449220.1">
    <property type="nucleotide sequence ID" value="NZ_WIND01000026.1"/>
</dbReference>
<evidence type="ECO:0000256" key="6">
    <source>
        <dbReference type="ARBA" id="ARBA00022927"/>
    </source>
</evidence>
<dbReference type="GO" id="GO:0030254">
    <property type="term" value="P:protein secretion by the type III secretion system"/>
    <property type="evidence" value="ECO:0007669"/>
    <property type="project" value="InterPro"/>
</dbReference>
<sequence length="443" mass="46626">MTSPFSSLSAEFVRRPLSRRHGRIAAVRPGSIDVSGLGPAVRVGDRLAFPDGAPIGEVIALDSTTARAMTYHDCTGIGARQEVILEPEPEFRPCAAWQGRIVDAFGEPLDGRPLPQGDAARTIRAAPPPAAARRPMGRRMRTGVAALDTMLPLVRGQRIGVFAGSGVGKSTLLASIARAAEADRVVLALVGERGRELRHFTDSVLGAEGLARSVVVAATSDQSPLVKRRAAWSATAVAEHFRDQGEHVLLIVDSLTRMAEAHREVALTAGEPASLRAFPPSTGGLIAALAERAGPGAGDQGDITAVFSVLVAGSDMEEPVADMSRGVLDGHVVLDRAIAERGRFPAIDVRRSVSRSLPGAASERENTLIALARRVLGTYETAAPMVQAGLYTPGADPDLDAALRIWPKLDALFARTGLPRIEESFQALGQALDLEPSQGPSDG</sequence>
<dbReference type="InterPro" id="IPR040627">
    <property type="entry name" value="T3SS_ATPase_C"/>
</dbReference>
<dbReference type="Pfam" id="PF00006">
    <property type="entry name" value="ATP-synt_ab"/>
    <property type="match status" value="1"/>
</dbReference>
<dbReference type="InterPro" id="IPR005714">
    <property type="entry name" value="ATPase_T3SS_FliI/YscN"/>
</dbReference>
<dbReference type="Pfam" id="PF18269">
    <property type="entry name" value="T3SS_ATPase_C"/>
    <property type="match status" value="1"/>
</dbReference>
<dbReference type="AlphaFoldDB" id="A0A6L5Z6V5"/>
<name>A0A6L5Z6V5_9RHOB</name>
<evidence type="ECO:0000256" key="3">
    <source>
        <dbReference type="ARBA" id="ARBA00022490"/>
    </source>
</evidence>
<dbReference type="InterPro" id="IPR050053">
    <property type="entry name" value="ATPase_alpha/beta_chains"/>
</dbReference>
<evidence type="ECO:0000313" key="10">
    <source>
        <dbReference type="EMBL" id="MSU91794.1"/>
    </source>
</evidence>
<dbReference type="GO" id="GO:0008564">
    <property type="term" value="F:protein-exporting ATPase activity"/>
    <property type="evidence" value="ECO:0007669"/>
    <property type="project" value="UniProtKB-EC"/>
</dbReference>
<accession>A0A6L5Z6V5</accession>
<keyword evidence="3" id="KW-0963">Cytoplasm</keyword>
<evidence type="ECO:0000313" key="11">
    <source>
        <dbReference type="Proteomes" id="UP000474957"/>
    </source>
</evidence>
<dbReference type="InterPro" id="IPR000194">
    <property type="entry name" value="ATPase_F1/V1/A1_a/bsu_nucl-bd"/>
</dbReference>
<dbReference type="Proteomes" id="UP000474957">
    <property type="component" value="Unassembled WGS sequence"/>
</dbReference>
<keyword evidence="4" id="KW-0547">Nucleotide-binding</keyword>
<keyword evidence="2" id="KW-0813">Transport</keyword>
<dbReference type="PANTHER" id="PTHR15184:SF9">
    <property type="entry name" value="SPI-1 TYPE 3 SECRETION SYSTEM ATPASE"/>
    <property type="match status" value="1"/>
</dbReference>
<comment type="caution">
    <text evidence="10">The sequence shown here is derived from an EMBL/GenBank/DDBJ whole genome shotgun (WGS) entry which is preliminary data.</text>
</comment>
<evidence type="ECO:0000256" key="5">
    <source>
        <dbReference type="ARBA" id="ARBA00022840"/>
    </source>
</evidence>
<comment type="catalytic activity">
    <reaction evidence="8">
        <text>ATP + H2O + cellular proteinSide 1 = ADP + phosphate + cellular proteinSide 2.</text>
        <dbReference type="EC" id="7.4.2.8"/>
    </reaction>
</comment>
<evidence type="ECO:0000256" key="4">
    <source>
        <dbReference type="ARBA" id="ARBA00022741"/>
    </source>
</evidence>
<dbReference type="GO" id="GO:0016887">
    <property type="term" value="F:ATP hydrolysis activity"/>
    <property type="evidence" value="ECO:0007669"/>
    <property type="project" value="InterPro"/>
</dbReference>
<dbReference type="NCBIfam" id="TIGR01026">
    <property type="entry name" value="fliI_yscN"/>
    <property type="match status" value="1"/>
</dbReference>
<dbReference type="GO" id="GO:0005737">
    <property type="term" value="C:cytoplasm"/>
    <property type="evidence" value="ECO:0007669"/>
    <property type="project" value="UniProtKB-SubCell"/>
</dbReference>
<comment type="subcellular location">
    <subcellularLocation>
        <location evidence="1">Cytoplasm</location>
    </subcellularLocation>
</comment>
<proteinExistence type="predicted"/>